<feature type="compositionally biased region" description="Low complexity" evidence="1">
    <location>
        <begin position="116"/>
        <end position="125"/>
    </location>
</feature>
<organism evidence="2 3">
    <name type="scientific">Cryptococcus floricola</name>
    <dbReference type="NCBI Taxonomy" id="2591691"/>
    <lineage>
        <taxon>Eukaryota</taxon>
        <taxon>Fungi</taxon>
        <taxon>Dikarya</taxon>
        <taxon>Basidiomycota</taxon>
        <taxon>Agaricomycotina</taxon>
        <taxon>Tremellomycetes</taxon>
        <taxon>Tremellales</taxon>
        <taxon>Cryptococcaceae</taxon>
        <taxon>Cryptococcus</taxon>
    </lineage>
</organism>
<feature type="region of interest" description="Disordered" evidence="1">
    <location>
        <begin position="305"/>
        <end position="324"/>
    </location>
</feature>
<dbReference type="AlphaFoldDB" id="A0A5D3AXN7"/>
<accession>A0A5D3AXN7</accession>
<keyword evidence="3" id="KW-1185">Reference proteome</keyword>
<evidence type="ECO:0000313" key="2">
    <source>
        <dbReference type="EMBL" id="TYJ55612.1"/>
    </source>
</evidence>
<evidence type="ECO:0000256" key="1">
    <source>
        <dbReference type="SAM" id="MobiDB-lite"/>
    </source>
</evidence>
<evidence type="ECO:0000313" key="3">
    <source>
        <dbReference type="Proteomes" id="UP000322245"/>
    </source>
</evidence>
<protein>
    <submittedName>
        <fullName evidence="2">Uncharacterized protein</fullName>
    </submittedName>
</protein>
<sequence>MSSSYRRPTVYTEVYTDNPFYVNCPPSASFGRPHYNDGYFSDSNFSGRRYSDSHYSDSHFTGLHSSGLHSSGLHSSGLHSSGLFASAGESAAPHSSRHRRPPPPPTGHARERRRSFASAGASAAPPFAPTTHRSSYHSPPPPTGHARERRRSFASAGASAAPPFAPTTHRSSYHSPPPPTGHARERRRSFASAGASAAPPFAPTSYRSSYHSPPPPTRHNPRSTRRSTRERPAVPSPPRATSSESERSQIDFFTDRIVTRFMAGADDRLKELYEEGKPRLTWDLSELTKSVTRKVRKTLLKEVEDREKSGRTGGDMGSVRFRPDDLTINKGGDELVVENVEIYGEGWSRKKKTFDMILLPADWVDGA</sequence>
<feature type="compositionally biased region" description="Low complexity" evidence="1">
    <location>
        <begin position="153"/>
        <end position="162"/>
    </location>
</feature>
<proteinExistence type="predicted"/>
<reference evidence="2 3" key="1">
    <citation type="submission" date="2017-05" db="EMBL/GenBank/DDBJ databases">
        <title>The Genome Sequence of Tsuchiyaea wingfieldii DSM 27421.</title>
        <authorList>
            <person name="Cuomo C."/>
            <person name="Passer A."/>
            <person name="Billmyre B."/>
            <person name="Heitman J."/>
        </authorList>
    </citation>
    <scope>NUCLEOTIDE SEQUENCE [LARGE SCALE GENOMIC DNA]</scope>
    <source>
        <strain evidence="2 3">DSM 27421</strain>
    </source>
</reference>
<feature type="region of interest" description="Disordered" evidence="1">
    <location>
        <begin position="80"/>
        <end position="248"/>
    </location>
</feature>
<dbReference type="Proteomes" id="UP000322245">
    <property type="component" value="Unassembled WGS sequence"/>
</dbReference>
<comment type="caution">
    <text evidence="2">The sequence shown here is derived from an EMBL/GenBank/DDBJ whole genome shotgun (WGS) entry which is preliminary data.</text>
</comment>
<feature type="compositionally biased region" description="Low complexity" evidence="1">
    <location>
        <begin position="190"/>
        <end position="211"/>
    </location>
</feature>
<name>A0A5D3AXN7_9TREE</name>
<gene>
    <name evidence="2" type="ORF">B9479_003644</name>
</gene>
<dbReference type="EMBL" id="NIDF01000036">
    <property type="protein sequence ID" value="TYJ55612.1"/>
    <property type="molecule type" value="Genomic_DNA"/>
</dbReference>